<dbReference type="InterPro" id="IPR035979">
    <property type="entry name" value="RBD_domain_sf"/>
</dbReference>
<proteinExistence type="predicted"/>
<sequence length="426" mass="48736">MSAFSRSALLLSLVRCIRRQQQFPCVETLNPIKTAQFTVARGRGVHSWSARYFADHEIKNPWTLYQRRLFTEAPSKEDEYPPLPEYTPHEEPQAKEVFIIQAKGFPWACTAEDLMNFFSDCRIRGGVEGIHIIHNRNGKSMGQAFIELEHEEDVCKALDLHKHYLGQRFVEVYEVTNKDAEAILKATQHCTESDGAVRLRGLPFSCSEKDIIQFFSGLEIVEDGVTIVLDRKGRNSGDAFVQFATKEMAEEALKKDREVIGNRYIEIFPSRKSEIQVQHGRGRNETSSFTPGAEDTPRTMKAGVYYSVLLQPGFKYLYKCCILCAVFNVYFLWTANSSSISTTHNFIHMRGLPYDATGEDIVKFFAPIRLVKVLVEYGPEGRPTGEADVYFRTHQDAVLAMSKDREYIMKRYIELFLNSSASREEQ</sequence>
<dbReference type="PANTHER" id="PTHR13976">
    <property type="entry name" value="HETEROGENEOUS NUCLEAR RIBONUCLEOPROTEIN-RELATED"/>
    <property type="match status" value="1"/>
</dbReference>
<reference evidence="6" key="1">
    <citation type="submission" date="2025-08" db="UniProtKB">
        <authorList>
            <consortium name="Ensembl"/>
        </authorList>
    </citation>
    <scope>IDENTIFICATION</scope>
</reference>
<dbReference type="GO" id="GO:0003723">
    <property type="term" value="F:RNA binding"/>
    <property type="evidence" value="ECO:0007669"/>
    <property type="project" value="UniProtKB-UniRule"/>
</dbReference>
<dbReference type="InterPro" id="IPR000504">
    <property type="entry name" value="RRM_dom"/>
</dbReference>
<feature type="domain" description="RRM" evidence="5">
    <location>
        <begin position="345"/>
        <end position="420"/>
    </location>
</feature>
<feature type="chain" id="PRO_5034222585" evidence="4">
    <location>
        <begin position="20"/>
        <end position="426"/>
    </location>
</feature>
<keyword evidence="4" id="KW-0732">Signal</keyword>
<dbReference type="PROSITE" id="PS50102">
    <property type="entry name" value="RRM"/>
    <property type="match status" value="3"/>
</dbReference>
<accession>A0A8C2B6J0</accession>
<evidence type="ECO:0000256" key="4">
    <source>
        <dbReference type="SAM" id="SignalP"/>
    </source>
</evidence>
<evidence type="ECO:0000259" key="5">
    <source>
        <dbReference type="PROSITE" id="PS50102"/>
    </source>
</evidence>
<dbReference type="CDD" id="cd12504">
    <property type="entry name" value="RRM2_hnRNPH_CRSF1_like"/>
    <property type="match status" value="1"/>
</dbReference>
<dbReference type="Gene3D" id="3.30.70.330">
    <property type="match status" value="3"/>
</dbReference>
<dbReference type="Ensembl" id="ENSCCRT00015118702.1">
    <property type="protein sequence ID" value="ENSCCRP00015115049.1"/>
    <property type="gene ID" value="ENSCCRG00015045480.1"/>
</dbReference>
<protein>
    <submittedName>
        <fullName evidence="6">G-rich RNA sequence binding factor 1</fullName>
    </submittedName>
</protein>
<evidence type="ECO:0000256" key="3">
    <source>
        <dbReference type="PROSITE-ProRule" id="PRU00176"/>
    </source>
</evidence>
<dbReference type="InterPro" id="IPR050666">
    <property type="entry name" value="ESRP"/>
</dbReference>
<evidence type="ECO:0000313" key="7">
    <source>
        <dbReference type="Proteomes" id="UP000694700"/>
    </source>
</evidence>
<organism evidence="6 7">
    <name type="scientific">Cyprinus carpio</name>
    <name type="common">Common carp</name>
    <dbReference type="NCBI Taxonomy" id="7962"/>
    <lineage>
        <taxon>Eukaryota</taxon>
        <taxon>Metazoa</taxon>
        <taxon>Chordata</taxon>
        <taxon>Craniata</taxon>
        <taxon>Vertebrata</taxon>
        <taxon>Euteleostomi</taxon>
        <taxon>Actinopterygii</taxon>
        <taxon>Neopterygii</taxon>
        <taxon>Teleostei</taxon>
        <taxon>Ostariophysi</taxon>
        <taxon>Cypriniformes</taxon>
        <taxon>Cyprinidae</taxon>
        <taxon>Cyprininae</taxon>
        <taxon>Cyprinus</taxon>
    </lineage>
</organism>
<keyword evidence="2 3" id="KW-0694">RNA-binding</keyword>
<keyword evidence="1" id="KW-0677">Repeat</keyword>
<dbReference type="Pfam" id="PF00076">
    <property type="entry name" value="RRM_1"/>
    <property type="match status" value="3"/>
</dbReference>
<dbReference type="SMART" id="SM00360">
    <property type="entry name" value="RRM"/>
    <property type="match status" value="3"/>
</dbReference>
<feature type="signal peptide" evidence="4">
    <location>
        <begin position="1"/>
        <end position="19"/>
    </location>
</feature>
<dbReference type="AlphaFoldDB" id="A0A8C2B6J0"/>
<evidence type="ECO:0000313" key="6">
    <source>
        <dbReference type="Ensembl" id="ENSCCRP00015115049.1"/>
    </source>
</evidence>
<evidence type="ECO:0000256" key="1">
    <source>
        <dbReference type="ARBA" id="ARBA00022737"/>
    </source>
</evidence>
<feature type="domain" description="RRM" evidence="5">
    <location>
        <begin position="195"/>
        <end position="272"/>
    </location>
</feature>
<feature type="domain" description="RRM" evidence="5">
    <location>
        <begin position="98"/>
        <end position="177"/>
    </location>
</feature>
<evidence type="ECO:0000256" key="2">
    <source>
        <dbReference type="ARBA" id="ARBA00022884"/>
    </source>
</evidence>
<dbReference type="InterPro" id="IPR012677">
    <property type="entry name" value="Nucleotide-bd_a/b_plait_sf"/>
</dbReference>
<dbReference type="SUPFAM" id="SSF54928">
    <property type="entry name" value="RNA-binding domain, RBD"/>
    <property type="match status" value="3"/>
</dbReference>
<dbReference type="Proteomes" id="UP000694700">
    <property type="component" value="Unplaced"/>
</dbReference>
<name>A0A8C2B6J0_CYPCA</name>